<dbReference type="EMBL" id="KE525352">
    <property type="protein sequence ID" value="KFB51435.1"/>
    <property type="molecule type" value="Genomic_DNA"/>
</dbReference>
<organism evidence="2">
    <name type="scientific">Anopheles sinensis</name>
    <name type="common">Mosquito</name>
    <dbReference type="NCBI Taxonomy" id="74873"/>
    <lineage>
        <taxon>Eukaryota</taxon>
        <taxon>Metazoa</taxon>
        <taxon>Ecdysozoa</taxon>
        <taxon>Arthropoda</taxon>
        <taxon>Hexapoda</taxon>
        <taxon>Insecta</taxon>
        <taxon>Pterygota</taxon>
        <taxon>Neoptera</taxon>
        <taxon>Endopterygota</taxon>
        <taxon>Diptera</taxon>
        <taxon>Nematocera</taxon>
        <taxon>Culicoidea</taxon>
        <taxon>Culicidae</taxon>
        <taxon>Anophelinae</taxon>
        <taxon>Anopheles</taxon>
    </lineage>
</organism>
<reference evidence="3" key="2">
    <citation type="submission" date="2020-05" db="UniProtKB">
        <authorList>
            <consortium name="EnsemblMetazoa"/>
        </authorList>
    </citation>
    <scope>IDENTIFICATION</scope>
</reference>
<dbReference type="EnsemblMetazoa" id="ASIC019915-RA">
    <property type="protein sequence ID" value="ASIC019915-PA"/>
    <property type="gene ID" value="ASIC019915"/>
</dbReference>
<gene>
    <name evidence="2" type="ORF">ZHAS_00019915</name>
</gene>
<feature type="compositionally biased region" description="Basic and acidic residues" evidence="1">
    <location>
        <begin position="21"/>
        <end position="31"/>
    </location>
</feature>
<reference evidence="2 4" key="1">
    <citation type="journal article" date="2014" name="BMC Genomics">
        <title>Genome sequence of Anopheles sinensis provides insight into genetics basis of mosquito competence for malaria parasites.</title>
        <authorList>
            <person name="Zhou D."/>
            <person name="Zhang D."/>
            <person name="Ding G."/>
            <person name="Shi L."/>
            <person name="Hou Q."/>
            <person name="Ye Y."/>
            <person name="Xu Y."/>
            <person name="Zhou H."/>
            <person name="Xiong C."/>
            <person name="Li S."/>
            <person name="Yu J."/>
            <person name="Hong S."/>
            <person name="Yu X."/>
            <person name="Zou P."/>
            <person name="Chen C."/>
            <person name="Chang X."/>
            <person name="Wang W."/>
            <person name="Lv Y."/>
            <person name="Sun Y."/>
            <person name="Ma L."/>
            <person name="Shen B."/>
            <person name="Zhu C."/>
        </authorList>
    </citation>
    <scope>NUCLEOTIDE SEQUENCE [LARGE SCALE GENOMIC DNA]</scope>
</reference>
<evidence type="ECO:0000313" key="3">
    <source>
        <dbReference type="EnsemblMetazoa" id="ASIC019915-PA"/>
    </source>
</evidence>
<evidence type="ECO:0000256" key="1">
    <source>
        <dbReference type="SAM" id="MobiDB-lite"/>
    </source>
</evidence>
<evidence type="ECO:0000313" key="2">
    <source>
        <dbReference type="EMBL" id="KFB51435.1"/>
    </source>
</evidence>
<dbReference type="VEuPathDB" id="VectorBase:ASIC019915"/>
<proteinExistence type="predicted"/>
<keyword evidence="4" id="KW-1185">Reference proteome</keyword>
<sequence>MCTRFISINHSPSKVQSDIAGGEKKETESNSHHTAPQTGQLSSCVCELGIQADKANCELTSRLEGSRTRSLRSGAARLLIKAVASYRFHHFRTDGVTIGRRKRHPGHADDRCEQC</sequence>
<feature type="region of interest" description="Disordered" evidence="1">
    <location>
        <begin position="1"/>
        <end position="38"/>
    </location>
</feature>
<feature type="compositionally biased region" description="Polar residues" evidence="1">
    <location>
        <begin position="1"/>
        <end position="16"/>
    </location>
</feature>
<dbReference type="AlphaFoldDB" id="A0A084WMJ1"/>
<protein>
    <submittedName>
        <fullName evidence="2 3">Beta-lactamase</fullName>
    </submittedName>
</protein>
<name>A0A084WMJ1_ANOSI</name>
<evidence type="ECO:0000313" key="4">
    <source>
        <dbReference type="Proteomes" id="UP000030765"/>
    </source>
</evidence>
<dbReference type="Proteomes" id="UP000030765">
    <property type="component" value="Unassembled WGS sequence"/>
</dbReference>
<dbReference type="EMBL" id="ATLV01024466">
    <property type="status" value="NOT_ANNOTATED_CDS"/>
    <property type="molecule type" value="Genomic_DNA"/>
</dbReference>
<accession>A0A084WMJ1</accession>